<proteinExistence type="predicted"/>
<keyword evidence="2" id="KW-1185">Reference proteome</keyword>
<dbReference type="SUPFAM" id="SSF52047">
    <property type="entry name" value="RNI-like"/>
    <property type="match status" value="1"/>
</dbReference>
<reference evidence="1" key="1">
    <citation type="journal article" date="2019" name="Environ. Microbiol.">
        <title>Fungal ecological strategies reflected in gene transcription - a case study of two litter decomposers.</title>
        <authorList>
            <person name="Barbi F."/>
            <person name="Kohler A."/>
            <person name="Barry K."/>
            <person name="Baskaran P."/>
            <person name="Daum C."/>
            <person name="Fauchery L."/>
            <person name="Ihrmark K."/>
            <person name="Kuo A."/>
            <person name="LaButti K."/>
            <person name="Lipzen A."/>
            <person name="Morin E."/>
            <person name="Grigoriev I.V."/>
            <person name="Henrissat B."/>
            <person name="Lindahl B."/>
            <person name="Martin F."/>
        </authorList>
    </citation>
    <scope>NUCLEOTIDE SEQUENCE</scope>
    <source>
        <strain evidence="1">JB14</strain>
    </source>
</reference>
<evidence type="ECO:0008006" key="3">
    <source>
        <dbReference type="Google" id="ProtNLM"/>
    </source>
</evidence>
<organism evidence="1 2">
    <name type="scientific">Gymnopus androsaceus JB14</name>
    <dbReference type="NCBI Taxonomy" id="1447944"/>
    <lineage>
        <taxon>Eukaryota</taxon>
        <taxon>Fungi</taxon>
        <taxon>Dikarya</taxon>
        <taxon>Basidiomycota</taxon>
        <taxon>Agaricomycotina</taxon>
        <taxon>Agaricomycetes</taxon>
        <taxon>Agaricomycetidae</taxon>
        <taxon>Agaricales</taxon>
        <taxon>Marasmiineae</taxon>
        <taxon>Omphalotaceae</taxon>
        <taxon>Gymnopus</taxon>
    </lineage>
</organism>
<protein>
    <recommendedName>
        <fullName evidence="3">F-box domain-containing protein</fullName>
    </recommendedName>
</protein>
<name>A0A6A4IGU9_9AGAR</name>
<evidence type="ECO:0000313" key="2">
    <source>
        <dbReference type="Proteomes" id="UP000799118"/>
    </source>
</evidence>
<dbReference type="AlphaFoldDB" id="A0A6A4IGU9"/>
<dbReference type="Proteomes" id="UP000799118">
    <property type="component" value="Unassembled WGS sequence"/>
</dbReference>
<accession>A0A6A4IGU9</accession>
<sequence>MSRDAVNEPWALRRSSLISQFEFQNSEFQEIQRLETVLIELKRQRQDFKRHRDETHTLLSPARRLPVEVLEQNNADALTLNLSQVCSVWREIVQSRPALWSAMWIDLSHRNRARSVIEHYIDLSKDVPWTLLLTASDLDLRGTLGYDSDSSEFQSVASSDALLYEIRPDIGRMSSCSSLGRSPREIFELDEFAFAQFDKLKSLELEWDAGLSWYGYPHQLPTSFMFDENEVPNIQHLSLPDFEPWFIFPFDRLTSFGPLERWRNSSILGLLPLCRNVKSFTITPHRNGESETLEVSPPVKVFLSSLFIENGETAKLVGLLNSMVAPHLQHLVIEGTFEGLVWEESLTAFLARSQCQLQKLTLKGRCLVESEQYLVQLLARTPTLVDLTLHYLPLDDAFFEALALPFATKLLPTASQILTMAESRASLNGNVASLQSFRLSVELWDCTNTDWIMDSDSILRTQHLKGDGMKISVNYTQIRI</sequence>
<gene>
    <name evidence="1" type="ORF">BT96DRAFT_984192</name>
</gene>
<dbReference type="Gene3D" id="3.80.10.10">
    <property type="entry name" value="Ribonuclease Inhibitor"/>
    <property type="match status" value="1"/>
</dbReference>
<evidence type="ECO:0000313" key="1">
    <source>
        <dbReference type="EMBL" id="KAE9409836.1"/>
    </source>
</evidence>
<dbReference type="OrthoDB" id="3365698at2759"/>
<dbReference type="InterPro" id="IPR032675">
    <property type="entry name" value="LRR_dom_sf"/>
</dbReference>
<dbReference type="EMBL" id="ML769386">
    <property type="protein sequence ID" value="KAE9409836.1"/>
    <property type="molecule type" value="Genomic_DNA"/>
</dbReference>